<feature type="domain" description="Glycosyltransferase subfamily 4-like N-terminal" evidence="2">
    <location>
        <begin position="15"/>
        <end position="214"/>
    </location>
</feature>
<feature type="domain" description="Glycosyl transferase family 1" evidence="1">
    <location>
        <begin position="223"/>
        <end position="393"/>
    </location>
</feature>
<dbReference type="PANTHER" id="PTHR45947:SF3">
    <property type="entry name" value="SULFOQUINOVOSYL TRANSFERASE SQD2"/>
    <property type="match status" value="1"/>
</dbReference>
<reference evidence="4" key="1">
    <citation type="submission" date="2017-09" db="EMBL/GenBank/DDBJ databases">
        <title>Depth-based differentiation of microbial function through sediment-hosted aquifers and enrichment of novel symbionts in the deep terrestrial subsurface.</title>
        <authorList>
            <person name="Probst A.J."/>
            <person name="Ladd B."/>
            <person name="Jarett J.K."/>
            <person name="Geller-Mcgrath D.E."/>
            <person name="Sieber C.M.K."/>
            <person name="Emerson J.B."/>
            <person name="Anantharaman K."/>
            <person name="Thomas B.C."/>
            <person name="Malmstrom R."/>
            <person name="Stieglmeier M."/>
            <person name="Klingl A."/>
            <person name="Woyke T."/>
            <person name="Ryan C.M."/>
            <person name="Banfield J.F."/>
        </authorList>
    </citation>
    <scope>NUCLEOTIDE SEQUENCE [LARGE SCALE GENOMIC DNA]</scope>
</reference>
<comment type="caution">
    <text evidence="3">The sequence shown here is derived from an EMBL/GenBank/DDBJ whole genome shotgun (WGS) entry which is preliminary data.</text>
</comment>
<dbReference type="Gene3D" id="3.40.50.2000">
    <property type="entry name" value="Glycogen Phosphorylase B"/>
    <property type="match status" value="2"/>
</dbReference>
<proteinExistence type="predicted"/>
<organism evidence="3 4">
    <name type="scientific">Candidatus Buchananbacteria bacterium CG10_big_fil_rev_8_21_14_0_10_33_19</name>
    <dbReference type="NCBI Taxonomy" id="1974525"/>
    <lineage>
        <taxon>Bacteria</taxon>
        <taxon>Candidatus Buchananiibacteriota</taxon>
    </lineage>
</organism>
<protein>
    <recommendedName>
        <fullName evidence="5">Glycosyltransferase family 1 protein</fullName>
    </recommendedName>
</protein>
<accession>A0A2H0W3G2</accession>
<dbReference type="EMBL" id="PEZY01000012">
    <property type="protein sequence ID" value="PIS05844.1"/>
    <property type="molecule type" value="Genomic_DNA"/>
</dbReference>
<name>A0A2H0W3G2_9BACT</name>
<dbReference type="InterPro" id="IPR050194">
    <property type="entry name" value="Glycosyltransferase_grp1"/>
</dbReference>
<dbReference type="Pfam" id="PF00534">
    <property type="entry name" value="Glycos_transf_1"/>
    <property type="match status" value="1"/>
</dbReference>
<evidence type="ECO:0008006" key="5">
    <source>
        <dbReference type="Google" id="ProtNLM"/>
    </source>
</evidence>
<gene>
    <name evidence="3" type="ORF">COT80_03700</name>
</gene>
<dbReference type="SUPFAM" id="SSF53756">
    <property type="entry name" value="UDP-Glycosyltransferase/glycogen phosphorylase"/>
    <property type="match status" value="1"/>
</dbReference>
<dbReference type="Proteomes" id="UP000229056">
    <property type="component" value="Unassembled WGS sequence"/>
</dbReference>
<evidence type="ECO:0000259" key="1">
    <source>
        <dbReference type="Pfam" id="PF00534"/>
    </source>
</evidence>
<dbReference type="PANTHER" id="PTHR45947">
    <property type="entry name" value="SULFOQUINOVOSYL TRANSFERASE SQD2"/>
    <property type="match status" value="1"/>
</dbReference>
<dbReference type="AlphaFoldDB" id="A0A2H0W3G2"/>
<dbReference type="CDD" id="cd03801">
    <property type="entry name" value="GT4_PimA-like"/>
    <property type="match status" value="1"/>
</dbReference>
<sequence>MRILILSDDFPPISFGGAGIAAYRLTNELQARGHEVEVFSTVQSKALAGQSDYGGLLTHFYYCNYKHCLSGWVSLYNPQILRSLEYKIKTFQPDVVHAHNIHYYISYGALRLAKKYCNRVFLTAHDTNIFYPDKFNEYIDRSNLAIPTTVNYKLTPILKLKVIKKTFNPFRLLIIKYYLKSANKIFAVSDKLTQALEQNSITNVETIYNGVPLNDNFNNIDAKNNFRDKFNIPQDKKIILMAGRFNTFKGARLILPYISELAKHRHDFLFVFAGQKNNLTKEITKQAEELGLSQYLLFSDWIESEMMESAYEACDVIVTPSVYLDVFNLTNIEAMKHKKPVVGTCFGGTSEIVVDGVTGYIVNPYDIKKTAERIVELLNNREKRINFGMAGYNRVLEKFSLDYLIDKTVIYYKK</sequence>
<evidence type="ECO:0000259" key="2">
    <source>
        <dbReference type="Pfam" id="PF13439"/>
    </source>
</evidence>
<dbReference type="InterPro" id="IPR028098">
    <property type="entry name" value="Glyco_trans_4-like_N"/>
</dbReference>
<evidence type="ECO:0000313" key="4">
    <source>
        <dbReference type="Proteomes" id="UP000229056"/>
    </source>
</evidence>
<dbReference type="GO" id="GO:0016757">
    <property type="term" value="F:glycosyltransferase activity"/>
    <property type="evidence" value="ECO:0007669"/>
    <property type="project" value="InterPro"/>
</dbReference>
<evidence type="ECO:0000313" key="3">
    <source>
        <dbReference type="EMBL" id="PIS05844.1"/>
    </source>
</evidence>
<dbReference type="InterPro" id="IPR001296">
    <property type="entry name" value="Glyco_trans_1"/>
</dbReference>
<dbReference type="Pfam" id="PF13439">
    <property type="entry name" value="Glyco_transf_4"/>
    <property type="match status" value="1"/>
</dbReference>